<reference evidence="5" key="1">
    <citation type="journal article" date="2019" name="Sci. Rep.">
        <title>Draft genome of Tanacetum cinerariifolium, the natural source of mosquito coil.</title>
        <authorList>
            <person name="Yamashiro T."/>
            <person name="Shiraishi A."/>
            <person name="Satake H."/>
            <person name="Nakayama K."/>
        </authorList>
    </citation>
    <scope>NUCLEOTIDE SEQUENCE</scope>
</reference>
<dbReference type="EMBL" id="BKCJ010001382">
    <property type="protein sequence ID" value="GEU41024.1"/>
    <property type="molecule type" value="Genomic_DNA"/>
</dbReference>
<dbReference type="InterPro" id="IPR057670">
    <property type="entry name" value="SH3_retrovirus"/>
</dbReference>
<dbReference type="PANTHER" id="PTHR11439">
    <property type="entry name" value="GAG-POL-RELATED RETROTRANSPOSON"/>
    <property type="match status" value="1"/>
</dbReference>
<evidence type="ECO:0000256" key="1">
    <source>
        <dbReference type="SAM" id="Coils"/>
    </source>
</evidence>
<feature type="compositionally biased region" description="Polar residues" evidence="2">
    <location>
        <begin position="1197"/>
        <end position="1218"/>
    </location>
</feature>
<feature type="region of interest" description="Disordered" evidence="2">
    <location>
        <begin position="1100"/>
        <end position="1124"/>
    </location>
</feature>
<protein>
    <submittedName>
        <fullName evidence="5">Putative ribonuclease H-like domain-containing protein</fullName>
    </submittedName>
</protein>
<feature type="compositionally biased region" description="Basic and acidic residues" evidence="2">
    <location>
        <begin position="1144"/>
        <end position="1155"/>
    </location>
</feature>
<proteinExistence type="predicted"/>
<evidence type="ECO:0000313" key="5">
    <source>
        <dbReference type="EMBL" id="GEU41024.1"/>
    </source>
</evidence>
<evidence type="ECO:0000259" key="4">
    <source>
        <dbReference type="Pfam" id="PF25597"/>
    </source>
</evidence>
<evidence type="ECO:0000256" key="2">
    <source>
        <dbReference type="SAM" id="MobiDB-lite"/>
    </source>
</evidence>
<feature type="region of interest" description="Disordered" evidence="2">
    <location>
        <begin position="457"/>
        <end position="496"/>
    </location>
</feature>
<feature type="domain" description="Reverse transcriptase Ty1/copia-type" evidence="3">
    <location>
        <begin position="521"/>
        <end position="575"/>
    </location>
</feature>
<gene>
    <name evidence="5" type="ORF">Tci_013002</name>
</gene>
<dbReference type="PANTHER" id="PTHR11439:SF495">
    <property type="entry name" value="REVERSE TRANSCRIPTASE, RNA-DEPENDENT DNA POLYMERASE-RELATED"/>
    <property type="match status" value="1"/>
</dbReference>
<feature type="domain" description="Retroviral polymerase SH3-like" evidence="4">
    <location>
        <begin position="1353"/>
        <end position="1400"/>
    </location>
</feature>
<feature type="coiled-coil region" evidence="1">
    <location>
        <begin position="1034"/>
        <end position="1061"/>
    </location>
</feature>
<sequence>MEAGATTIVTAKLPILNLGEYDLWLVRIEQYFLMTDYSLWEVIMTGNKVLKKIVGTSEETYEPTSAEEKLDKRNEMKARGTLLMALLNKDQLKFHSYQDAKLLMEAIEKRYGGNNESKNVQRTLLKEQYENFSASSLETLDQTFDRLQKLINGIRGYDWSYQAEEEIPTNYTFMALTSLGSSLSSESESVEERLVHYKKNEAVLTDKINVLNLKVKLRDKVLVEYTKNLEKAKKERDELKLTLEKLQNSSKALNDLLDSQVSDKSKAGLGYKEITPDSFVNSSRILEKQENRSDKEYHVVPLPFIGNYMPLDTVKTIDVNHKGVFSTEEPKPVMKNNFSPPIIEDWHSNYESREEISPTGNPQQKKYKEKGVIDSGCSRHMTGSKCYLTDFEAYDGGFVSFGDGKVRISGKRKIKTGKLDFDDVYFNLVAVQDDTKKALEQEYILIPICTTDPFLSQGSKDSTVDVGKKAPEVDESEALDNDGMNDQVSRSKFKEPKKPVQALQDWVEAMQDELLQFKLLKVWTLVDLPKDKYAIGTKWVYRNEKDEKRIVIKNKARLVAQGHTQEEGIDYDESTNGCQKCLSIWKNRRGASTPMESNKPLIKDEEAEDVDVHLYRSMIGQPKLGLRYPKNSPFDLEAYSDSDYARASLDRKSTIGGYQFLGKRLMIAKDGRCFVDTCEVTLGNVRNKMHKAIPLPVIKFPLLNEVPTASEESYHCQKKRKAYAVKIALLLKSRRNYTSSDVTGKKKGRTVTVTTEDIQKRKINVKARTTLLGNEATKKTKKDLLKQQYGNFKAEGSETLEQTFNRLQVIISQLQFMDVEIEQDDLNQKFLTSLALDWLMHTIVWRNRSDLDTMSLDDLGNEDVNTASVSTASTNVLTASANIGVASISQDTACAYIASQSSGSQIKFKDINQIDVDDLEEMDIKWNMALLSMRADKFWKKTRKNISIQGTDVAGFDKSKNNALVTDKEAPTEFALMANISVESKVFDNSLCSKDYKKNTDSLNRLAQVESRLVEHKDREIKYCEKIRGLELEVDFKTNSLECLAKELETLKKEKEVLDGKLAGFRTASKDLDSLLECQRLDKSKERLGYSDDIVTDYSRPAPIVESSPDDVQNKNPSITEEASPSTILPKSFIKFVKANDSPTKSKIDKAEKAKKSPIKKRVKKDTSRSQNTTHKSFTPRPVVHKPYRPPMRPVRSNMNGARPNRTSFNKPTHSYTNRPFQRTSAVRSQYRAPWVPTINKKFPPVNRKFSTASRNFYTVNRKFPTADRKFPTGGTKFSTTDMGKKGKVVKPLACWFWNPSQNLSNKGPNSNSVSGSSQNNIDDEGYWDSGCSRHTTGNISYLFDYEPIDGDSLGKFEAKGDEGYFIGYSMSSKTFKVFNKRTRRVEENLHVEFLENKAIEKGTGLNWLFDIDSLTKSMKYVLVDAGTNSTNLSADQLETLTVETPIPTVSLPVPTACFTNSLEPSSDTSLISKRVANQVETPSLDNILTLTNRFKDILRITTNSIDSDGVEADVSNMETTITANLTLTLRIHKDRPKSQIISHVDTLIQTKNKSKEVGEQSFIAIIHQKIDPALLQFCIFSCFLSQVEPKKIFNALQDPSWVEAINKARLVAQRHTQEEGIDYDEVFTPVARIEAIRLFLANASFMGFTVYQMDVKSAFLYGTIDEHQVTPKECHMHTVKRIFTYLKGHPKLGLWYPKQSPFNLVAYSDSDYGGATQDRKSTTEGCQFFGRRLISWQCKKQTIVATSTTKEEYVAAASCCGQVLWIKNQLLDYGDCFEKKLISVDRIHTDENVADLLTKPFDIGRFMYLVFWSTARIETTEEGTKILATVDGILKTVTESSLRRNLKLQDEEGINSLPDAELFKNLTLIGYNISLNQKLSFQKGQFSHQWKHLIHTIMQCISPKSTGFNEFSCNISTDLMKGAAAERVSDDTEEMATVLTSMDAATVLASRVAKVPTSSGSIPTAVTPYIRRKGKETLVEFETPKKKKIQEQMDIQMARQLEEEMEKDAQRMNEQIARDTEIARIHAKEELQIMIDGLDRSNETVAKYLQECHQFATELPFERRIELISDLIKYQDNYAKVYKFQTQQRKPWSKKQKRDYYMAVIKSNLVWKQLEDFIPIGSKEEAERFKRKGIRFEQESVKKLKISKEVPEEVKIPDEVPKEKVKEMMQLVPVKEVYVEALQVKYPIIV</sequence>
<dbReference type="InterPro" id="IPR013103">
    <property type="entry name" value="RVT_2"/>
</dbReference>
<organism evidence="5">
    <name type="scientific">Tanacetum cinerariifolium</name>
    <name type="common">Dalmatian daisy</name>
    <name type="synonym">Chrysanthemum cinerariifolium</name>
    <dbReference type="NCBI Taxonomy" id="118510"/>
    <lineage>
        <taxon>Eukaryota</taxon>
        <taxon>Viridiplantae</taxon>
        <taxon>Streptophyta</taxon>
        <taxon>Embryophyta</taxon>
        <taxon>Tracheophyta</taxon>
        <taxon>Spermatophyta</taxon>
        <taxon>Magnoliopsida</taxon>
        <taxon>eudicotyledons</taxon>
        <taxon>Gunneridae</taxon>
        <taxon>Pentapetalae</taxon>
        <taxon>asterids</taxon>
        <taxon>campanulids</taxon>
        <taxon>Asterales</taxon>
        <taxon>Asteraceae</taxon>
        <taxon>Asteroideae</taxon>
        <taxon>Anthemideae</taxon>
        <taxon>Anthemidinae</taxon>
        <taxon>Tanacetum</taxon>
    </lineage>
</organism>
<evidence type="ECO:0000259" key="3">
    <source>
        <dbReference type="Pfam" id="PF07727"/>
    </source>
</evidence>
<keyword evidence="1" id="KW-0175">Coiled coil</keyword>
<feature type="region of interest" description="Disordered" evidence="2">
    <location>
        <begin position="1141"/>
        <end position="1218"/>
    </location>
</feature>
<feature type="coiled-coil region" evidence="1">
    <location>
        <begin position="1996"/>
        <end position="2023"/>
    </location>
</feature>
<feature type="compositionally biased region" description="Basic and acidic residues" evidence="2">
    <location>
        <begin position="462"/>
        <end position="472"/>
    </location>
</feature>
<dbReference type="Pfam" id="PF07727">
    <property type="entry name" value="RVT_2"/>
    <property type="match status" value="2"/>
</dbReference>
<dbReference type="CDD" id="cd09272">
    <property type="entry name" value="RNase_HI_RT_Ty1"/>
    <property type="match status" value="1"/>
</dbReference>
<feature type="coiled-coil region" evidence="1">
    <location>
        <begin position="222"/>
        <end position="256"/>
    </location>
</feature>
<feature type="compositionally biased region" description="Polar residues" evidence="2">
    <location>
        <begin position="1110"/>
        <end position="1124"/>
    </location>
</feature>
<dbReference type="Pfam" id="PF14223">
    <property type="entry name" value="Retrotran_gag_2"/>
    <property type="match status" value="1"/>
</dbReference>
<accession>A0A6L2JZE0</accession>
<name>A0A6L2JZE0_TANCI</name>
<dbReference type="Pfam" id="PF25597">
    <property type="entry name" value="SH3_retrovirus"/>
    <property type="match status" value="1"/>
</dbReference>
<comment type="caution">
    <text evidence="5">The sequence shown here is derived from an EMBL/GenBank/DDBJ whole genome shotgun (WGS) entry which is preliminary data.</text>
</comment>
<feature type="domain" description="Reverse transcriptase Ty1/copia-type" evidence="3">
    <location>
        <begin position="1601"/>
        <end position="1668"/>
    </location>
</feature>